<proteinExistence type="predicted"/>
<evidence type="ECO:0000313" key="2">
    <source>
        <dbReference type="Proteomes" id="UP001273768"/>
    </source>
</evidence>
<name>A0ABU3Z2J1_9EURY</name>
<protein>
    <submittedName>
        <fullName evidence="1">Uncharacterized protein</fullName>
    </submittedName>
</protein>
<gene>
    <name evidence="1" type="ORF">HL657_07420</name>
</gene>
<dbReference type="EMBL" id="JABFFQ010000004">
    <property type="protein sequence ID" value="MDV4343006.1"/>
    <property type="molecule type" value="Genomic_DNA"/>
</dbReference>
<organism evidence="1 2">
    <name type="scientific">Methanoculleus nereidis</name>
    <dbReference type="NCBI Taxonomy" id="2735141"/>
    <lineage>
        <taxon>Archaea</taxon>
        <taxon>Methanobacteriati</taxon>
        <taxon>Methanobacteriota</taxon>
        <taxon>Stenosarchaea group</taxon>
        <taxon>Methanomicrobia</taxon>
        <taxon>Methanomicrobiales</taxon>
        <taxon>Methanomicrobiaceae</taxon>
        <taxon>Methanoculleus</taxon>
    </lineage>
</organism>
<dbReference type="RefSeq" id="WP_317296185.1">
    <property type="nucleotide sequence ID" value="NZ_JABFFQ010000004.1"/>
</dbReference>
<sequence>MRRIVYAFVFAFMAAELIVAGAGACEATNDTCTINPGDTIYVDLPVIEEGMLFRMEIKDAVARCEDGCFEISAENFTMPCTMANMTIQLQANESSTIGLQCTRDGGVRDLSMTGNEVQVCSFDCPGGCAESMKFYGTCCPSHSEVRINLTMEGTLDQVTETCPDEFSFELHGISDGVTNVSVELDGTELIQEVTVTSEPTGDNECHLTLV</sequence>
<keyword evidence="2" id="KW-1185">Reference proteome</keyword>
<accession>A0ABU3Z2J1</accession>
<comment type="caution">
    <text evidence="1">The sequence shown here is derived from an EMBL/GenBank/DDBJ whole genome shotgun (WGS) entry which is preliminary data.</text>
</comment>
<dbReference type="Proteomes" id="UP001273768">
    <property type="component" value="Unassembled WGS sequence"/>
</dbReference>
<reference evidence="1 2" key="1">
    <citation type="submission" date="2020-05" db="EMBL/GenBank/DDBJ databases">
        <title>Isolation and characterization of methanoarchaea from a cold seep at offshore SW Taiwan.</title>
        <authorList>
            <person name="Chen Y.-W."/>
            <person name="Chen S.-C."/>
            <person name="Lai M.-C."/>
        </authorList>
    </citation>
    <scope>NUCLEOTIDE SEQUENCE [LARGE SCALE GENOMIC DNA]</scope>
    <source>
        <strain evidence="1 2">YWC-01</strain>
    </source>
</reference>
<evidence type="ECO:0000313" key="1">
    <source>
        <dbReference type="EMBL" id="MDV4343006.1"/>
    </source>
</evidence>